<evidence type="ECO:0000313" key="2">
    <source>
        <dbReference type="EMBL" id="GFH27378.1"/>
    </source>
</evidence>
<keyword evidence="3" id="KW-1185">Reference proteome</keyword>
<sequence>MAASATSDAGAGRHRMETPNRRQHRLNIDHIDEETGAWSHLRYNVELREDLVLLSQELHVTSVLQCGEGKLRLLTTNVATVEHWQTGTIVVGDASWQCAEDEAATPRPFYLRTLSPPHSSHCTWVHATPTCLVSFHTAPASMDQCFRHANMHFKRLPLAHTDHPFNSEDGLRRLLQRASQSPGVIPSEAILNLNISSAAHRKLTGFWGSAWNGLKAVGKVCGTCVVQLTRWLHGPSLAVTPEVPHPTCLFLLTWPGEVGPDVLPTLALRSPALQGALNVASSAVSGVASVATGLYQAAGVAAELVKGNPVVLDGSKELDLLAMNWDTLSRSVQSPVLTLMSSGGL</sequence>
<reference evidence="2 3" key="1">
    <citation type="submission" date="2020-02" db="EMBL/GenBank/DDBJ databases">
        <title>Draft genome sequence of Haematococcus lacustris strain NIES-144.</title>
        <authorList>
            <person name="Morimoto D."/>
            <person name="Nakagawa S."/>
            <person name="Yoshida T."/>
            <person name="Sawayama S."/>
        </authorList>
    </citation>
    <scope>NUCLEOTIDE SEQUENCE [LARGE SCALE GENOMIC DNA]</scope>
    <source>
        <strain evidence="2 3">NIES-144</strain>
    </source>
</reference>
<feature type="region of interest" description="Disordered" evidence="1">
    <location>
        <begin position="1"/>
        <end position="25"/>
    </location>
</feature>
<evidence type="ECO:0000313" key="3">
    <source>
        <dbReference type="Proteomes" id="UP000485058"/>
    </source>
</evidence>
<accession>A0A6A0A4L0</accession>
<name>A0A6A0A4L0_HAELA</name>
<gene>
    <name evidence="2" type="ORF">HaLaN_25687</name>
</gene>
<organism evidence="2 3">
    <name type="scientific">Haematococcus lacustris</name>
    <name type="common">Green alga</name>
    <name type="synonym">Haematococcus pluvialis</name>
    <dbReference type="NCBI Taxonomy" id="44745"/>
    <lineage>
        <taxon>Eukaryota</taxon>
        <taxon>Viridiplantae</taxon>
        <taxon>Chlorophyta</taxon>
        <taxon>core chlorophytes</taxon>
        <taxon>Chlorophyceae</taxon>
        <taxon>CS clade</taxon>
        <taxon>Chlamydomonadales</taxon>
        <taxon>Haematococcaceae</taxon>
        <taxon>Haematococcus</taxon>
    </lineage>
</organism>
<dbReference type="AlphaFoldDB" id="A0A6A0A4L0"/>
<protein>
    <submittedName>
        <fullName evidence="2">Uncharacterized protein</fullName>
    </submittedName>
</protein>
<evidence type="ECO:0000256" key="1">
    <source>
        <dbReference type="SAM" id="MobiDB-lite"/>
    </source>
</evidence>
<feature type="non-terminal residue" evidence="2">
    <location>
        <position position="1"/>
    </location>
</feature>
<feature type="compositionally biased region" description="Basic and acidic residues" evidence="1">
    <location>
        <begin position="14"/>
        <end position="25"/>
    </location>
</feature>
<feature type="non-terminal residue" evidence="2">
    <location>
        <position position="345"/>
    </location>
</feature>
<dbReference type="EMBL" id="BLLF01003451">
    <property type="protein sequence ID" value="GFH27378.1"/>
    <property type="molecule type" value="Genomic_DNA"/>
</dbReference>
<comment type="caution">
    <text evidence="2">The sequence shown here is derived from an EMBL/GenBank/DDBJ whole genome shotgun (WGS) entry which is preliminary data.</text>
</comment>
<proteinExistence type="predicted"/>
<dbReference type="Proteomes" id="UP000485058">
    <property type="component" value="Unassembled WGS sequence"/>
</dbReference>